<dbReference type="STRING" id="683125.SAMN05660206_102178"/>
<evidence type="ECO:0000313" key="1">
    <source>
        <dbReference type="EMBL" id="SFS48569.1"/>
    </source>
</evidence>
<dbReference type="EMBL" id="FOZZ01000002">
    <property type="protein sequence ID" value="SFS48569.1"/>
    <property type="molecule type" value="Genomic_DNA"/>
</dbReference>
<protein>
    <submittedName>
        <fullName evidence="1">Uncharacterized protein</fullName>
    </submittedName>
</protein>
<accession>A0A1I6Q7X3</accession>
<evidence type="ECO:0000313" key="2">
    <source>
        <dbReference type="Proteomes" id="UP000198785"/>
    </source>
</evidence>
<proteinExistence type="predicted"/>
<dbReference type="AlphaFoldDB" id="A0A1I6Q7X3"/>
<sequence>MSSFVFVVDDIITIDVALIFKDGRPVVRLRAFRAIDDPKTCELFIAGHEHVLTAIGVKKVTSSKNDWMYNPAAFVLIVESLDGERVFGGARIHVAGGSQPLPIEEATGNMDSKIFDLVWDYAQEGTGEGCGLWNSREIAGYGIGSIFLTRAAIAIAPRIGIKSMFALCAPYTINLTKCVGYRQETSVGNNGTFYYPKLDLLATTMILDDVQSLHLASEEDRNAIMDLRSQGEVVRVEKLRNKEIEIHYDLQLEGLKNWDLKEVIANARKSYLKGEFDEKDIQLF</sequence>
<name>A0A1I6Q7X3_9SPHI</name>
<gene>
    <name evidence="1" type="ORF">SAMN05660206_102178</name>
</gene>
<organism evidence="1 2">
    <name type="scientific">Sphingobacterium wenxiniae</name>
    <dbReference type="NCBI Taxonomy" id="683125"/>
    <lineage>
        <taxon>Bacteria</taxon>
        <taxon>Pseudomonadati</taxon>
        <taxon>Bacteroidota</taxon>
        <taxon>Sphingobacteriia</taxon>
        <taxon>Sphingobacteriales</taxon>
        <taxon>Sphingobacteriaceae</taxon>
        <taxon>Sphingobacterium</taxon>
    </lineage>
</organism>
<dbReference type="Proteomes" id="UP000198785">
    <property type="component" value="Unassembled WGS sequence"/>
</dbReference>
<reference evidence="1 2" key="1">
    <citation type="submission" date="2016-10" db="EMBL/GenBank/DDBJ databases">
        <authorList>
            <person name="de Groot N.N."/>
        </authorList>
    </citation>
    <scope>NUCLEOTIDE SEQUENCE [LARGE SCALE GENOMIC DNA]</scope>
    <source>
        <strain evidence="1 2">DSM 22789</strain>
    </source>
</reference>
<keyword evidence="2" id="KW-1185">Reference proteome</keyword>